<accession>A0A1W6ZUH5</accession>
<name>A0A1W6ZUH5_9HYPH</name>
<keyword evidence="3 6" id="KW-0812">Transmembrane</keyword>
<dbReference type="PANTHER" id="PTHR30482">
    <property type="entry name" value="HIGH-AFFINITY BRANCHED-CHAIN AMINO ACID TRANSPORT SYSTEM PERMEASE"/>
    <property type="match status" value="1"/>
</dbReference>
<dbReference type="AlphaFoldDB" id="A0A1W6ZUH5"/>
<gene>
    <name evidence="7" type="ORF">CAK95_15995</name>
</gene>
<evidence type="ECO:0000313" key="7">
    <source>
        <dbReference type="EMBL" id="ARQ00415.1"/>
    </source>
</evidence>
<feature type="transmembrane region" description="Helical" evidence="6">
    <location>
        <begin position="148"/>
        <end position="167"/>
    </location>
</feature>
<evidence type="ECO:0000256" key="6">
    <source>
        <dbReference type="SAM" id="Phobius"/>
    </source>
</evidence>
<keyword evidence="8" id="KW-1185">Reference proteome</keyword>
<dbReference type="EMBL" id="CP021112">
    <property type="protein sequence ID" value="ARQ00415.1"/>
    <property type="molecule type" value="Genomic_DNA"/>
</dbReference>
<feature type="transmembrane region" description="Helical" evidence="6">
    <location>
        <begin position="95"/>
        <end position="114"/>
    </location>
</feature>
<evidence type="ECO:0008006" key="9">
    <source>
        <dbReference type="Google" id="ProtNLM"/>
    </source>
</evidence>
<feature type="transmembrane region" description="Helical" evidence="6">
    <location>
        <begin position="286"/>
        <end position="312"/>
    </location>
</feature>
<evidence type="ECO:0000256" key="3">
    <source>
        <dbReference type="ARBA" id="ARBA00022692"/>
    </source>
</evidence>
<feature type="transmembrane region" description="Helical" evidence="6">
    <location>
        <begin position="246"/>
        <end position="266"/>
    </location>
</feature>
<feature type="transmembrane region" description="Helical" evidence="6">
    <location>
        <begin position="48"/>
        <end position="65"/>
    </location>
</feature>
<dbReference type="GO" id="GO:0015658">
    <property type="term" value="F:branched-chain amino acid transmembrane transporter activity"/>
    <property type="evidence" value="ECO:0007669"/>
    <property type="project" value="InterPro"/>
</dbReference>
<feature type="transmembrane region" description="Helical" evidence="6">
    <location>
        <begin position="196"/>
        <end position="216"/>
    </location>
</feature>
<dbReference type="KEGG" id="psin:CAK95_15995"/>
<sequence length="378" mass="40844">MRCWPFAPGACSARARSSTVSSQPYASGYFRTSYGQDIALTQTRLQRISAVVFIIALIGFPFIASNFYLDLVTQVFLASIGALSLMLLTGYAGLISLGHAGLLCAGAFTAGILFKEFNTPIWLTLPAAAIVGALLGVIFGLPSLRLRGLYLAVSTLALHFVVVYLGGEYETKRGYSTGISIDAPEVFGYTLYGGKVWYYILLAFAALTLLLCINLLRTRTGRAFRAIKAHETVAEALGINVAAYKLLAFVISSAIAAVAGALFAYYRSFVSVEAFSLFLTIQYVAMVIIGGMGSLLGAILGAIFVTIFPYAIEAIILALPNAQAYAGQLFAVNYAAFGFVMILFLVYEPLGLVGIWHRIQSYFLLWPFKHRPMAGARK</sequence>
<evidence type="ECO:0000256" key="2">
    <source>
        <dbReference type="ARBA" id="ARBA00022475"/>
    </source>
</evidence>
<evidence type="ECO:0000313" key="8">
    <source>
        <dbReference type="Proteomes" id="UP000194137"/>
    </source>
</evidence>
<dbReference type="STRING" id="1235591.CAK95_15995"/>
<proteinExistence type="predicted"/>
<dbReference type="InterPro" id="IPR043428">
    <property type="entry name" value="LivM-like"/>
</dbReference>
<protein>
    <recommendedName>
        <fullName evidence="9">Branched-chain amino acid ABC transporter permease</fullName>
    </recommendedName>
</protein>
<organism evidence="7 8">
    <name type="scientific">Pseudorhodoplanes sinuspersici</name>
    <dbReference type="NCBI Taxonomy" id="1235591"/>
    <lineage>
        <taxon>Bacteria</taxon>
        <taxon>Pseudomonadati</taxon>
        <taxon>Pseudomonadota</taxon>
        <taxon>Alphaproteobacteria</taxon>
        <taxon>Hyphomicrobiales</taxon>
        <taxon>Pseudorhodoplanes</taxon>
    </lineage>
</organism>
<reference evidence="7 8" key="1">
    <citation type="submission" date="2017-05" db="EMBL/GenBank/DDBJ databases">
        <title>Full genome sequence of Pseudorhodoplanes sinuspersici.</title>
        <authorList>
            <person name="Dastgheib S.M.M."/>
            <person name="Shavandi M."/>
            <person name="Tirandaz H."/>
        </authorList>
    </citation>
    <scope>NUCLEOTIDE SEQUENCE [LARGE SCALE GENOMIC DNA]</scope>
    <source>
        <strain evidence="7 8">RIPI110</strain>
    </source>
</reference>
<dbReference type="GO" id="GO:0005886">
    <property type="term" value="C:plasma membrane"/>
    <property type="evidence" value="ECO:0007669"/>
    <property type="project" value="UniProtKB-SubCell"/>
</dbReference>
<keyword evidence="2" id="KW-1003">Cell membrane</keyword>
<keyword evidence="5 6" id="KW-0472">Membrane</keyword>
<evidence type="ECO:0000256" key="4">
    <source>
        <dbReference type="ARBA" id="ARBA00022989"/>
    </source>
</evidence>
<evidence type="ECO:0000256" key="1">
    <source>
        <dbReference type="ARBA" id="ARBA00004651"/>
    </source>
</evidence>
<dbReference type="CDD" id="cd06581">
    <property type="entry name" value="TM_PBP1_LivM_like"/>
    <property type="match status" value="1"/>
</dbReference>
<feature type="transmembrane region" description="Helical" evidence="6">
    <location>
        <begin position="120"/>
        <end position="141"/>
    </location>
</feature>
<dbReference type="Pfam" id="PF02653">
    <property type="entry name" value="BPD_transp_2"/>
    <property type="match status" value="1"/>
</dbReference>
<evidence type="ECO:0000256" key="5">
    <source>
        <dbReference type="ARBA" id="ARBA00023136"/>
    </source>
</evidence>
<comment type="subcellular location">
    <subcellularLocation>
        <location evidence="1">Cell membrane</location>
        <topology evidence="1">Multi-pass membrane protein</topology>
    </subcellularLocation>
</comment>
<dbReference type="InterPro" id="IPR001851">
    <property type="entry name" value="ABC_transp_permease"/>
</dbReference>
<keyword evidence="4 6" id="KW-1133">Transmembrane helix</keyword>
<dbReference type="PANTHER" id="PTHR30482:SF5">
    <property type="entry name" value="ABC TRANSPORTER PERMEASE PROTEIN"/>
    <property type="match status" value="1"/>
</dbReference>
<feature type="transmembrane region" description="Helical" evidence="6">
    <location>
        <begin position="71"/>
        <end position="88"/>
    </location>
</feature>
<dbReference type="Proteomes" id="UP000194137">
    <property type="component" value="Chromosome"/>
</dbReference>